<proteinExistence type="predicted"/>
<evidence type="ECO:0000313" key="2">
    <source>
        <dbReference type="Proteomes" id="UP000514752"/>
    </source>
</evidence>
<dbReference type="AlphaFoldDB" id="A0A7D7N385"/>
<organism evidence="1 2">
    <name type="scientific">Neisseria shayeganii</name>
    <dbReference type="NCBI Taxonomy" id="607712"/>
    <lineage>
        <taxon>Bacteria</taxon>
        <taxon>Pseudomonadati</taxon>
        <taxon>Pseudomonadota</taxon>
        <taxon>Betaproteobacteria</taxon>
        <taxon>Neisseriales</taxon>
        <taxon>Neisseriaceae</taxon>
        <taxon>Neisseria</taxon>
    </lineage>
</organism>
<sequence length="183" mass="20011">MYPILNHLIAQNPETRSALAAHSGRRFELAAAGWRLCAVISEEGYLAAAQGDPEAVLRFRNSAVQKVLQGQTPGVGDIEVAGDHALGMALLPLIGGLRYHAAQDIRRLFGEAAAEQAQTAGRQIRSDWADVKQGVFDSVSDYVRRHDDTLAVHRDTFAPFAEAVETLRDDAARLEARLKRLAR</sequence>
<dbReference type="PANTHER" id="PTHR38693:SF1">
    <property type="entry name" value="UBIQUINONE BIOSYNTHESIS ACCESSORY FACTOR UBIJ"/>
    <property type="match status" value="1"/>
</dbReference>
<evidence type="ECO:0000313" key="1">
    <source>
        <dbReference type="EMBL" id="QMT40345.1"/>
    </source>
</evidence>
<gene>
    <name evidence="1" type="ORF">H3L94_11010</name>
</gene>
<protein>
    <submittedName>
        <fullName evidence="1">SCP2 domain-containing protein</fullName>
    </submittedName>
</protein>
<dbReference type="EMBL" id="CP059567">
    <property type="protein sequence ID" value="QMT40345.1"/>
    <property type="molecule type" value="Genomic_DNA"/>
</dbReference>
<accession>A0A7D7N385</accession>
<reference evidence="1 2" key="1">
    <citation type="submission" date="2020-07" db="EMBL/GenBank/DDBJ databases">
        <title>Genomic diversity of species in the Neisseriaceae family.</title>
        <authorList>
            <person name="Vincent A.T."/>
            <person name="Bernet E."/>
            <person name="Veyrier F.J."/>
        </authorList>
    </citation>
    <scope>NUCLEOTIDE SEQUENCE [LARGE SCALE GENOMIC DNA]</scope>
    <source>
        <strain evidence="1 2">DSM 22244</strain>
    </source>
</reference>
<dbReference type="GO" id="GO:0006744">
    <property type="term" value="P:ubiquinone biosynthetic process"/>
    <property type="evidence" value="ECO:0007669"/>
    <property type="project" value="InterPro"/>
</dbReference>
<dbReference type="InterPro" id="IPR038989">
    <property type="entry name" value="UbiJ"/>
</dbReference>
<dbReference type="PANTHER" id="PTHR38693">
    <property type="entry name" value="UBIQUINONE BIOSYNTHESIS PROTEIN UBIJ"/>
    <property type="match status" value="1"/>
</dbReference>
<dbReference type="Proteomes" id="UP000514752">
    <property type="component" value="Chromosome"/>
</dbReference>
<dbReference type="KEGG" id="nsg:H3L94_11010"/>
<name>A0A7D7N385_9NEIS</name>
<dbReference type="RefSeq" id="WP_182122027.1">
    <property type="nucleotide sequence ID" value="NZ_CP059567.1"/>
</dbReference>